<sequence>MKERLLYFLWKIGVCGGVLLTCIFILGRHAVYAQRTYYPGGLTSTNISLWLNASVTSSVNTTGSAVTSWNDLSGNGYNATQGTAGNRPAYSSTGSTTGKPEITFTRANSQYLQIASLASTFAPGTLSVFSVARFANSSSCTGCSYERIFDFGGGSASDNILIARSGATSNVDFSIYSSSTGGDRASSSSFSTNTFIFDVVTSSTTPNFYFNGTADNSASGSNQTAQSLARTINYIGRSNWSADAYLQGGVSELLFFKVNLNNTQRILVENYQAAQWGLLSSLSSLKYVPTSTTTYNTNLLGIGRQSSSDNVPSTLSGDGFSLSSTVGAGNFLQDDGDYLLAAHNGQASTTLTIGSGSSTITVWNRSWYLNKTDVNNNGGNVTLYFDFGAYNGTTPTGVWALLYRPNDGNFGSGVSNPVIKIGSIVGNKVLFTLDANNLINGYYTIGSPGPFPIITSINPVSGPISTSVTITGQNFNSTAANNIVFFGATQAAVTGATSTSLTVTVPYGANYQYISVTNLAYNTTGYSATPFVVTFPSNGVTDFAIDPVFSSTKAQHLSLGDLNGDGKPDLVVANHNSSTGTAYVYLNTSTSSGVISYTLNQTLTVGTNYVGASVLKDIDGDGKLDISLAIFNNGGTGQVAVYRNITAIGSVSLSFTLPYIQSVINNASRDITVADFDGDGRPDIVTAGDNANTNPAPISIFRNLSVSGTIAFANLQKIGSTISYNLTSGDLDFDGKPDLVVANNSNGSGTTISIYHNTSTTGTISFTLAATLTGVTSTFDVVIGDFDGDGRPDIVSSANVAGSGLAYFFLNTNTVTGTISFPTTPSLTFANGIAGSSAVGCISIGDVDGDGKIDLAVTTYTTNSIVVLKNVSSIGTLSFTNRINYTTGSAPIWLVVGDMNSDGKPDIAVSNSSSSTISLFRNIATVAPPVITSFAPKSGSISTSVTITGQNFNSTAANNIVFFGATRATVTGATSTSLTVTVPYGANYQYISVTNLANQTVPYLASNLTGYSAAPFVVTFPSNGVTDFAIDPNLTSGSSLRAISMRDLDLDGKPDLVVVGNTSTIYVFRNVTVASGVLSYTLQTLTSAYTDRYGVAIGDFDGDGWPDIVVDAYNANSGAVSVFRNVTASSNTLSFSAEQVVATATGMIGVGVGDFDSDGRTDIVAANYGSNQVLFLRNLSVSGTISFGSGVGVAVGSQPWGLAVGDLDKDGRPDVVIANSGGTTASILHNLSTSGAISFTAIGTSFAGLTTPTGVYMGDFDGDGNPDVVILNEGGSTISFFLNAFSTTGTINFSSTASLIFTTGTTPYDLSIGDVDGDGKIDLAVVNSSSNTLSVLKNRSTIGSLSFTNRVNYITSTNPGGVAVGDTNADGKPDIAVVNNGSSVISLFRNITSVAPPVITSFSPSTGPISTSVTITGQNFNSTAANNIVFFGATQAVVTGATSTSLTVTVPYGANYQYISVTNLAYNTTGYSATPFVVTFPSNGVTDFVTDPVLSSSGALGVALGDLNGDGKPDLVLANYVNPATISVYLNTSSVGGILTFAVSTSLGVGNLNAGYLTVGDLDGDGRLDIVVSTNGAGEQGGGIIAALRNQTSTGSMSLSFSSAQTLAITPTAQNPRRVVIADLDSDGRPDITFSNWVNTGSGSNARQITILRNMSVSGTISFGGGQNIIVGSGAPFWIAVGDLNKDNKPDLVVDNDGDAGLYILQNISTVGSISFSITATLSGSSSGQGEIILGDFDGDSNLDIAVTNNSSNLISFFRNTFSVTGTISFPSTASITFTSGGGPFGVSLGDGDGDGK</sequence>
<dbReference type="InterPro" id="IPR014756">
    <property type="entry name" value="Ig_E-set"/>
</dbReference>
<dbReference type="InterPro" id="IPR013320">
    <property type="entry name" value="ConA-like_dom_sf"/>
</dbReference>
<evidence type="ECO:0000256" key="4">
    <source>
        <dbReference type="SAM" id="Phobius"/>
    </source>
</evidence>
<keyword evidence="1" id="KW-0732">Signal</keyword>
<organism evidence="6 7">
    <name type="scientific">Candidatus Dojkabacteria bacterium</name>
    <dbReference type="NCBI Taxonomy" id="2099670"/>
    <lineage>
        <taxon>Bacteria</taxon>
        <taxon>Candidatus Dojkabacteria</taxon>
    </lineage>
</organism>
<keyword evidence="2" id="KW-0677">Repeat</keyword>
<dbReference type="SUPFAM" id="SSF49899">
    <property type="entry name" value="Concanavalin A-like lectins/glucanases"/>
    <property type="match status" value="1"/>
</dbReference>
<reference evidence="6 7" key="1">
    <citation type="submission" date="2018-09" db="EMBL/GenBank/DDBJ databases">
        <title>Metagenome Assembled Genomes from an Advanced Water Purification Facility.</title>
        <authorList>
            <person name="Stamps B.W."/>
            <person name="Spear J.R."/>
        </authorList>
    </citation>
    <scope>NUCLEOTIDE SEQUENCE [LARGE SCALE GENOMIC DNA]</scope>
    <source>
        <strain evidence="6">Bin_63_2</strain>
    </source>
</reference>
<evidence type="ECO:0000313" key="7">
    <source>
        <dbReference type="Proteomes" id="UP000321026"/>
    </source>
</evidence>
<dbReference type="InterPro" id="IPR013517">
    <property type="entry name" value="FG-GAP"/>
</dbReference>
<dbReference type="Pfam" id="PF13517">
    <property type="entry name" value="FG-GAP_3"/>
    <property type="match status" value="7"/>
</dbReference>
<dbReference type="InterPro" id="IPR028994">
    <property type="entry name" value="Integrin_alpha_N"/>
</dbReference>
<keyword evidence="4" id="KW-0812">Transmembrane</keyword>
<dbReference type="Pfam" id="PF01833">
    <property type="entry name" value="TIG"/>
    <property type="match status" value="3"/>
</dbReference>
<dbReference type="SUPFAM" id="SSF81296">
    <property type="entry name" value="E set domains"/>
    <property type="match status" value="2"/>
</dbReference>
<dbReference type="CDD" id="cd00603">
    <property type="entry name" value="IPT_PCSR"/>
    <property type="match status" value="3"/>
</dbReference>
<name>A0A5C7J9R6_9BACT</name>
<dbReference type="InterPro" id="IPR013783">
    <property type="entry name" value="Ig-like_fold"/>
</dbReference>
<feature type="domain" description="IPT/TIG" evidence="5">
    <location>
        <begin position="1396"/>
        <end position="1479"/>
    </location>
</feature>
<dbReference type="EMBL" id="SSDS01000019">
    <property type="protein sequence ID" value="TXG78341.1"/>
    <property type="molecule type" value="Genomic_DNA"/>
</dbReference>
<evidence type="ECO:0000313" key="6">
    <source>
        <dbReference type="EMBL" id="TXG78341.1"/>
    </source>
</evidence>
<dbReference type="InterPro" id="IPR002909">
    <property type="entry name" value="IPT_dom"/>
</dbReference>
<gene>
    <name evidence="6" type="ORF">E6Q11_01270</name>
</gene>
<feature type="transmembrane region" description="Helical" evidence="4">
    <location>
        <begin position="7"/>
        <end position="27"/>
    </location>
</feature>
<dbReference type="Gene3D" id="2.40.128.340">
    <property type="match status" value="1"/>
</dbReference>
<accession>A0A5C7J9R6</accession>
<evidence type="ECO:0000256" key="3">
    <source>
        <dbReference type="ARBA" id="ARBA00023180"/>
    </source>
</evidence>
<evidence type="ECO:0000256" key="1">
    <source>
        <dbReference type="ARBA" id="ARBA00022729"/>
    </source>
</evidence>
<keyword evidence="4" id="KW-0472">Membrane</keyword>
<dbReference type="Gene3D" id="2.130.10.130">
    <property type="entry name" value="Integrin alpha, N-terminal"/>
    <property type="match status" value="4"/>
</dbReference>
<evidence type="ECO:0000259" key="5">
    <source>
        <dbReference type="SMART" id="SM00429"/>
    </source>
</evidence>
<proteinExistence type="predicted"/>
<dbReference type="Proteomes" id="UP000321026">
    <property type="component" value="Unassembled WGS sequence"/>
</dbReference>
<dbReference type="PANTHER" id="PTHR46580:SF4">
    <property type="entry name" value="ATP_GTP-BINDING PROTEIN"/>
    <property type="match status" value="1"/>
</dbReference>
<feature type="domain" description="IPT/TIG" evidence="5">
    <location>
        <begin position="928"/>
        <end position="1011"/>
    </location>
</feature>
<keyword evidence="4" id="KW-1133">Transmembrane helix</keyword>
<dbReference type="PANTHER" id="PTHR46580">
    <property type="entry name" value="SENSOR KINASE-RELATED"/>
    <property type="match status" value="1"/>
</dbReference>
<evidence type="ECO:0000256" key="2">
    <source>
        <dbReference type="ARBA" id="ARBA00022737"/>
    </source>
</evidence>
<dbReference type="InterPro" id="IPR013519">
    <property type="entry name" value="Int_alpha_beta-p"/>
</dbReference>
<comment type="caution">
    <text evidence="6">The sequence shown here is derived from an EMBL/GenBank/DDBJ whole genome shotgun (WGS) entry which is preliminary data.</text>
</comment>
<dbReference type="SUPFAM" id="SSF69318">
    <property type="entry name" value="Integrin alpha N-terminal domain"/>
    <property type="match status" value="3"/>
</dbReference>
<dbReference type="SMART" id="SM00429">
    <property type="entry name" value="IPT"/>
    <property type="match status" value="3"/>
</dbReference>
<keyword evidence="3" id="KW-0325">Glycoprotein</keyword>
<dbReference type="Gene3D" id="2.60.40.10">
    <property type="entry name" value="Immunoglobulins"/>
    <property type="match status" value="3"/>
</dbReference>
<feature type="non-terminal residue" evidence="6">
    <location>
        <position position="1797"/>
    </location>
</feature>
<feature type="domain" description="IPT/TIG" evidence="5">
    <location>
        <begin position="451"/>
        <end position="534"/>
    </location>
</feature>
<protein>
    <recommendedName>
        <fullName evidence="5">IPT/TIG domain-containing protein</fullName>
    </recommendedName>
</protein>
<dbReference type="SMART" id="SM00191">
    <property type="entry name" value="Int_alpha"/>
    <property type="match status" value="8"/>
</dbReference>